<protein>
    <recommendedName>
        <fullName evidence="2">Cryptic loci regulator 2 N-terminal domain-containing protein</fullName>
    </recommendedName>
</protein>
<evidence type="ECO:0000313" key="3">
    <source>
        <dbReference type="EMBL" id="KZV85856.1"/>
    </source>
</evidence>
<evidence type="ECO:0000256" key="1">
    <source>
        <dbReference type="SAM" id="MobiDB-lite"/>
    </source>
</evidence>
<feature type="domain" description="Cryptic loci regulator 2 N-terminal" evidence="2">
    <location>
        <begin position="85"/>
        <end position="133"/>
    </location>
</feature>
<dbReference type="Pfam" id="PF16761">
    <property type="entry name" value="Clr2_transil"/>
    <property type="match status" value="1"/>
</dbReference>
<reference evidence="3 4" key="1">
    <citation type="journal article" date="2016" name="Mol. Biol. Evol.">
        <title>Comparative Genomics of Early-Diverging Mushroom-Forming Fungi Provides Insights into the Origins of Lignocellulose Decay Capabilities.</title>
        <authorList>
            <person name="Nagy L.G."/>
            <person name="Riley R."/>
            <person name="Tritt A."/>
            <person name="Adam C."/>
            <person name="Daum C."/>
            <person name="Floudas D."/>
            <person name="Sun H."/>
            <person name="Yadav J.S."/>
            <person name="Pangilinan J."/>
            <person name="Larsson K.H."/>
            <person name="Matsuura K."/>
            <person name="Barry K."/>
            <person name="Labutti K."/>
            <person name="Kuo R."/>
            <person name="Ohm R.A."/>
            <person name="Bhattacharya S.S."/>
            <person name="Shirouzu T."/>
            <person name="Yoshinaga Y."/>
            <person name="Martin F.M."/>
            <person name="Grigoriev I.V."/>
            <person name="Hibbett D.S."/>
        </authorList>
    </citation>
    <scope>NUCLEOTIDE SEQUENCE [LARGE SCALE GENOMIC DNA]</scope>
    <source>
        <strain evidence="3 4">HHB12029</strain>
    </source>
</reference>
<feature type="region of interest" description="Disordered" evidence="1">
    <location>
        <begin position="133"/>
        <end position="181"/>
    </location>
</feature>
<feature type="compositionally biased region" description="Polar residues" evidence="1">
    <location>
        <begin position="169"/>
        <end position="181"/>
    </location>
</feature>
<evidence type="ECO:0000259" key="2">
    <source>
        <dbReference type="Pfam" id="PF16761"/>
    </source>
</evidence>
<gene>
    <name evidence="3" type="ORF">EXIGLDRAFT_841147</name>
</gene>
<sequence length="181" mass="19926">MPALQHTRDDTYELDGAVIRPLVTDADPDDPLILTNTAIEPLPDGSFEFDREEGPGSAHRRHWQATLGAFIGGKFLGLGNRTQWLAGLPEGYVLYSHCKSKAEDPKDVRTDQYLQCGPSSPKYRSPNEFMPHYMGGSPKQSEVNKDLGLPDPVRGPKTKAPPKRLVIQTGRNGLYTVSSPV</sequence>
<dbReference type="InParanoid" id="A0A165E1D5"/>
<proteinExistence type="predicted"/>
<dbReference type="EMBL" id="KV426173">
    <property type="protein sequence ID" value="KZV85856.1"/>
    <property type="molecule type" value="Genomic_DNA"/>
</dbReference>
<name>A0A165E1D5_EXIGL</name>
<dbReference type="Proteomes" id="UP000077266">
    <property type="component" value="Unassembled WGS sequence"/>
</dbReference>
<accession>A0A165E1D5</accession>
<dbReference type="AlphaFoldDB" id="A0A165E1D5"/>
<evidence type="ECO:0000313" key="4">
    <source>
        <dbReference type="Proteomes" id="UP000077266"/>
    </source>
</evidence>
<keyword evidence="4" id="KW-1185">Reference proteome</keyword>
<dbReference type="OrthoDB" id="2421327at2759"/>
<organism evidence="3 4">
    <name type="scientific">Exidia glandulosa HHB12029</name>
    <dbReference type="NCBI Taxonomy" id="1314781"/>
    <lineage>
        <taxon>Eukaryota</taxon>
        <taxon>Fungi</taxon>
        <taxon>Dikarya</taxon>
        <taxon>Basidiomycota</taxon>
        <taxon>Agaricomycotina</taxon>
        <taxon>Agaricomycetes</taxon>
        <taxon>Auriculariales</taxon>
        <taxon>Exidiaceae</taxon>
        <taxon>Exidia</taxon>
    </lineage>
</organism>
<dbReference type="InterPro" id="IPR031915">
    <property type="entry name" value="Clr2_N"/>
</dbReference>